<evidence type="ECO:0000256" key="1">
    <source>
        <dbReference type="SAM" id="MobiDB-lite"/>
    </source>
</evidence>
<feature type="compositionally biased region" description="Polar residues" evidence="1">
    <location>
        <begin position="218"/>
        <end position="231"/>
    </location>
</feature>
<dbReference type="Proteomes" id="UP000717696">
    <property type="component" value="Unassembled WGS sequence"/>
</dbReference>
<comment type="caution">
    <text evidence="2">The sequence shown here is derived from an EMBL/GenBank/DDBJ whole genome shotgun (WGS) entry which is preliminary data.</text>
</comment>
<evidence type="ECO:0000313" key="2">
    <source>
        <dbReference type="EMBL" id="KAH7149458.1"/>
    </source>
</evidence>
<gene>
    <name evidence="2" type="ORF">B0J13DRAFT_663225</name>
</gene>
<reference evidence="2" key="1">
    <citation type="journal article" date="2021" name="Nat. Commun.">
        <title>Genetic determinants of endophytism in the Arabidopsis root mycobiome.</title>
        <authorList>
            <person name="Mesny F."/>
            <person name="Miyauchi S."/>
            <person name="Thiergart T."/>
            <person name="Pickel B."/>
            <person name="Atanasova L."/>
            <person name="Karlsson M."/>
            <person name="Huettel B."/>
            <person name="Barry K.W."/>
            <person name="Haridas S."/>
            <person name="Chen C."/>
            <person name="Bauer D."/>
            <person name="Andreopoulos W."/>
            <person name="Pangilinan J."/>
            <person name="LaButti K."/>
            <person name="Riley R."/>
            <person name="Lipzen A."/>
            <person name="Clum A."/>
            <person name="Drula E."/>
            <person name="Henrissat B."/>
            <person name="Kohler A."/>
            <person name="Grigoriev I.V."/>
            <person name="Martin F.M."/>
            <person name="Hacquard S."/>
        </authorList>
    </citation>
    <scope>NUCLEOTIDE SEQUENCE</scope>
    <source>
        <strain evidence="2">MPI-CAGE-AT-0021</strain>
    </source>
</reference>
<dbReference type="AlphaFoldDB" id="A0A9P9F1J1"/>
<accession>A0A9P9F1J1</accession>
<evidence type="ECO:0000313" key="3">
    <source>
        <dbReference type="Proteomes" id="UP000717696"/>
    </source>
</evidence>
<feature type="region of interest" description="Disordered" evidence="1">
    <location>
        <begin position="206"/>
        <end position="231"/>
    </location>
</feature>
<feature type="compositionally biased region" description="Polar residues" evidence="1">
    <location>
        <begin position="71"/>
        <end position="91"/>
    </location>
</feature>
<feature type="region of interest" description="Disordered" evidence="1">
    <location>
        <begin position="62"/>
        <end position="91"/>
    </location>
</feature>
<keyword evidence="3" id="KW-1185">Reference proteome</keyword>
<dbReference type="EMBL" id="JAGMUU010000007">
    <property type="protein sequence ID" value="KAH7149458.1"/>
    <property type="molecule type" value="Genomic_DNA"/>
</dbReference>
<name>A0A9P9F1J1_9HYPO</name>
<proteinExistence type="predicted"/>
<protein>
    <submittedName>
        <fullName evidence="2">Uncharacterized protein</fullName>
    </submittedName>
</protein>
<sequence>MATNFMTYVFQPSFCRPWLAALIGGLSHPSSYLLKHQSSGVPKEAHRWSRSRARDRHLVVSPPAIDPSESAAGSLTQPQSQLPNFPSSPTWSHRVNQCATEDNVSALLVADAKDGGPPQVPLPAPITDSPMPHHLCFSYDFDCDKCDQASPPHTSGACTEEYTELALQIDSCRIYWQLACNGFLAFPRILQPPFGPLQLALHEHEDVKHQERRKPAQPVQTTHTNPWPSGI</sequence>
<organism evidence="2 3">
    <name type="scientific">Dactylonectria estremocensis</name>
    <dbReference type="NCBI Taxonomy" id="1079267"/>
    <lineage>
        <taxon>Eukaryota</taxon>
        <taxon>Fungi</taxon>
        <taxon>Dikarya</taxon>
        <taxon>Ascomycota</taxon>
        <taxon>Pezizomycotina</taxon>
        <taxon>Sordariomycetes</taxon>
        <taxon>Hypocreomycetidae</taxon>
        <taxon>Hypocreales</taxon>
        <taxon>Nectriaceae</taxon>
        <taxon>Dactylonectria</taxon>
    </lineage>
</organism>